<feature type="active site" description="Charge relay system" evidence="11 12">
    <location>
        <position position="1501"/>
    </location>
</feature>
<evidence type="ECO:0000313" key="18">
    <source>
        <dbReference type="EMBL" id="KAB5521962.1"/>
    </source>
</evidence>
<evidence type="ECO:0000256" key="1">
    <source>
        <dbReference type="ARBA" id="ARBA00002076"/>
    </source>
</evidence>
<comment type="subcellular location">
    <subcellularLocation>
        <location evidence="2">Secreted</location>
        <location evidence="2">Extracellular space</location>
        <location evidence="2">Apoplast</location>
    </subcellularLocation>
</comment>
<keyword evidence="7" id="KW-0732">Signal</keyword>
<feature type="domain" description="Subtilisin-like protease fibronectin type-III" evidence="17">
    <location>
        <begin position="1614"/>
        <end position="1696"/>
    </location>
</feature>
<dbReference type="InterPro" id="IPR003137">
    <property type="entry name" value="PA_domain"/>
</dbReference>
<dbReference type="Pfam" id="PF05922">
    <property type="entry name" value="Inhibitor_I9"/>
    <property type="match status" value="2"/>
</dbReference>
<dbReference type="Proteomes" id="UP000326939">
    <property type="component" value="Chromosome 16"/>
</dbReference>
<dbReference type="InterPro" id="IPR034197">
    <property type="entry name" value="Peptidases_S8_3"/>
</dbReference>
<dbReference type="PROSITE" id="PS00138">
    <property type="entry name" value="SUBTILASE_SER"/>
    <property type="match status" value="2"/>
</dbReference>
<comment type="caution">
    <text evidence="18">The sequence shown here is derived from an EMBL/GenBank/DDBJ whole genome shotgun (WGS) entry which is preliminary data.</text>
</comment>
<feature type="domain" description="PA" evidence="15">
    <location>
        <begin position="534"/>
        <end position="607"/>
    </location>
</feature>
<evidence type="ECO:0000256" key="7">
    <source>
        <dbReference type="ARBA" id="ARBA00022729"/>
    </source>
</evidence>
<evidence type="ECO:0000256" key="12">
    <source>
        <dbReference type="PROSITE-ProRule" id="PRU01240"/>
    </source>
</evidence>
<dbReference type="InterPro" id="IPR015500">
    <property type="entry name" value="Peptidase_S8_subtilisin-rel"/>
</dbReference>
<keyword evidence="19" id="KW-1185">Reference proteome</keyword>
<proteinExistence type="inferred from homology"/>
<evidence type="ECO:0000256" key="2">
    <source>
        <dbReference type="ARBA" id="ARBA00004271"/>
    </source>
</evidence>
<keyword evidence="5" id="KW-0964">Secreted</keyword>
<keyword evidence="13" id="KW-1133">Transmembrane helix</keyword>
<keyword evidence="4" id="KW-0052">Apoplast</keyword>
<dbReference type="CDD" id="cd04852">
    <property type="entry name" value="Peptidases_S8_3"/>
    <property type="match status" value="2"/>
</dbReference>
<sequence length="1773" mass="189512">MHAFHSCPSPSELKGSLIRKTNPSQIQSIKTEEKQRPFTPLSSCKAMPLSIIFSPLLLSFFLFFSLFQPLTFATQKSYVVYLGSHSHGLEPAQSDIERVKDSHYELLGSLTESKEKAKEKIFYSYTNNINGFAALLEEEEASALAKHPDVVSVFLNKGKKLHTTRSWNFLGLEADGVVPPYSLWKKARYGEDVIIGNLDTGKYYIPVIVDKVFGRNRRALVMKEWVRFHQSGEESVSMTPKMVLFATETICRPNLHLCIIYEKVMILKLEKGSLLKCHTASDITLKNLFKYSGDGAFHCKSLLPAIYMGSVSKAYIPPNAMSKLIGTRYFNKGYAAYAGHLNSSFQTARDSEGHGTHTLSTAAGNFVPGANVLGYGNGTAKGGSPHARAAAYKVCWPPINGSNECFDADILAAFDVAISDGVDVLSVSLGGDPAEFSEDAIAIGSFHAVAKGITVVASAGNSGPSAGTVSNVAPWLITVGASTMDRSFTIYVALGNRKHLKGASLSEKTLPAEKFYPLISAADAKIADQSEEDALLCKPGTLDSRKVKGKILVCLRGENGRVDKGHQALLAGAVGMILANDEDSGNEIIADTHVLPAAHISFTDGEAVFSYLNYTKEPMAFLSNVRTELATKPAPFMASFSSRGPNIIEESILKPDITAPGVSVIAAFTQATGPSDAEYDKRRTPFNTQSGTSMSCPHVSGVVGLLKTLHPDWSPAAIRSAIMTTATTRDNNGEPILDSTNTRATPFADGAGHVQPNRAADPGLIYDLTVNDFLNFLCNRGYSKKNIQLFSDKPYTCPKSFSLADFNYPSITVTNLNDSITVTRRVKNVGSPGTYKIHIRAPPGVTVSVAPSILKFQKLGEEKTFKVTFKLAPTAVLTDYVFGMLTWGDASDSFHGNVSGITMTTAKTKSNNNKRMLDYDGQSATPFTGNRTYCDCTLKGNFATERNNEALKSYIVYMGESSFSPLSSSGESSLSEFDVQKVTKSHFDLLGSYLESKENVQDVLIYSYTKCINGFAAYLDEAQVTSLKGNPGVISVFENQERILHTTHSWEFIGFEANGAPTLSSLQKKANFGEGVIIANLDTGVWPESKSFNDEGMGPVPSRWKGTCQAGGGFKCNKKLIGARYFNKGFASASPTPIPAEWNTARDTEGHGSHTLSTAGGSFVPGAGIFGYGNGTAKGGSPKAHVAAYKVCWPSENGGCFDADILAAFDAAIGDGVDVISMSLGPSRPVEFLQDGMAIGSFHAVKKGIPVVASAGNSGPVAGSVAHGAPWLFTIGASTLDREFSATVTLGNKKLFKGSSVASKSLPAGKFYPLINAAEARLPTAQPADASAMSLICMKPCSQLCQNGTLDARKVAGKIIVCLRGINSRVGKGHEAELAGAVGMILANDEESGSELLSDPHVLPAAHLTYTDGQAVMNYIKSTRNPTASISPVHTDLGVVPNPVMAAFSSRGPSLIEPAILKPDVTAPGVDVIAAYTEAVGPSELPFDKRRTPYITMSGTSMSCPHVSGIVGLLRAIHPDWSPAAIKSAIMTTAKTKSNSKKRILDADGQLATPFAYGAGHVNPNLAADPGLVYDTNVIDYLNFLCAHGYNSTFILEFSGVPYKCPEKASLAEFNYPSITVPDLNGPVTVTRRVKNVGTLGTYTVKVKAPPKVSVVVEPSSLEFKKAGEEKKFMVTFKPLMNGMPKDYTFGHLTCQSFLKGKLDRKKVAGKIILYLGAPGTIESTASISPGNTDMGVNSNPTIAKFSSREPDSIVPAILELDFTAPGVDIAVA</sequence>
<feature type="domain" description="Inhibitor I9" evidence="16">
    <location>
        <begin position="953"/>
        <end position="1045"/>
    </location>
</feature>
<evidence type="ECO:0000259" key="17">
    <source>
        <dbReference type="Pfam" id="PF17766"/>
    </source>
</evidence>
<dbReference type="GO" id="GO:0009610">
    <property type="term" value="P:response to symbiotic fungus"/>
    <property type="evidence" value="ECO:0007669"/>
    <property type="project" value="UniProtKB-ARBA"/>
</dbReference>
<evidence type="ECO:0000256" key="8">
    <source>
        <dbReference type="ARBA" id="ARBA00022801"/>
    </source>
</evidence>
<evidence type="ECO:0000259" key="15">
    <source>
        <dbReference type="Pfam" id="PF02225"/>
    </source>
</evidence>
<evidence type="ECO:0000256" key="13">
    <source>
        <dbReference type="SAM" id="Phobius"/>
    </source>
</evidence>
<dbReference type="Gene3D" id="3.40.50.200">
    <property type="entry name" value="Peptidase S8/S53 domain"/>
    <property type="match status" value="2"/>
</dbReference>
<feature type="domain" description="Subtilisin-like protease fibronectin type-III" evidence="17">
    <location>
        <begin position="805"/>
        <end position="891"/>
    </location>
</feature>
<evidence type="ECO:0000256" key="11">
    <source>
        <dbReference type="PIRSR" id="PIRSR615500-1"/>
    </source>
</evidence>
<dbReference type="EMBL" id="VDCV01000016">
    <property type="protein sequence ID" value="KAB5521962.1"/>
    <property type="molecule type" value="Genomic_DNA"/>
</dbReference>
<feature type="transmembrane region" description="Helical" evidence="13">
    <location>
        <begin position="46"/>
        <end position="67"/>
    </location>
</feature>
<dbReference type="FunFam" id="2.60.40.2310:FF:000001">
    <property type="entry name" value="Subtilisin-like protease SBT1.5"/>
    <property type="match status" value="1"/>
</dbReference>
<feature type="domain" description="Inhibitor I9" evidence="16">
    <location>
        <begin position="77"/>
        <end position="162"/>
    </location>
</feature>
<evidence type="ECO:0000256" key="9">
    <source>
        <dbReference type="ARBA" id="ARBA00022825"/>
    </source>
</evidence>
<keyword evidence="13" id="KW-0812">Transmembrane</keyword>
<keyword evidence="9 12" id="KW-0720">Serine protease</keyword>
<dbReference type="GO" id="GO:0009609">
    <property type="term" value="P:response to symbiotic bacterium"/>
    <property type="evidence" value="ECO:0007669"/>
    <property type="project" value="UniProtKB-ARBA"/>
</dbReference>
<accession>A0A5N5JRZ9</accession>
<dbReference type="GO" id="GO:0004252">
    <property type="term" value="F:serine-type endopeptidase activity"/>
    <property type="evidence" value="ECO:0007669"/>
    <property type="project" value="UniProtKB-UniRule"/>
</dbReference>
<dbReference type="FunFam" id="3.40.50.200:FF:000006">
    <property type="entry name" value="Subtilisin-like protease SBT1.5"/>
    <property type="match status" value="1"/>
</dbReference>
<reference evidence="19" key="1">
    <citation type="journal article" date="2019" name="Gigascience">
        <title>De novo genome assembly of the endangered Acer yangbiense, a plant species with extremely small populations endemic to Yunnan Province, China.</title>
        <authorList>
            <person name="Yang J."/>
            <person name="Wariss H.M."/>
            <person name="Tao L."/>
            <person name="Zhang R."/>
            <person name="Yun Q."/>
            <person name="Hollingsworth P."/>
            <person name="Dao Z."/>
            <person name="Luo G."/>
            <person name="Guo H."/>
            <person name="Ma Y."/>
            <person name="Sun W."/>
        </authorList>
    </citation>
    <scope>NUCLEOTIDE SEQUENCE [LARGE SCALE GENOMIC DNA]</scope>
    <source>
        <strain evidence="19">cv. br00</strain>
    </source>
</reference>
<organism evidence="18 19">
    <name type="scientific">Salix brachista</name>
    <dbReference type="NCBI Taxonomy" id="2182728"/>
    <lineage>
        <taxon>Eukaryota</taxon>
        <taxon>Viridiplantae</taxon>
        <taxon>Streptophyta</taxon>
        <taxon>Embryophyta</taxon>
        <taxon>Tracheophyta</taxon>
        <taxon>Spermatophyta</taxon>
        <taxon>Magnoliopsida</taxon>
        <taxon>eudicotyledons</taxon>
        <taxon>Gunneridae</taxon>
        <taxon>Pentapetalae</taxon>
        <taxon>rosids</taxon>
        <taxon>fabids</taxon>
        <taxon>Malpighiales</taxon>
        <taxon>Salicaceae</taxon>
        <taxon>Saliceae</taxon>
        <taxon>Salix</taxon>
    </lineage>
</organism>
<comment type="function">
    <text evidence="1">Required for arbuscular mycorrhiza (AM) development during AM symbiosis with AM fungi (e.g. Glomeromycota intraradices).</text>
</comment>
<dbReference type="Gene3D" id="2.60.40.2310">
    <property type="match status" value="2"/>
</dbReference>
<dbReference type="InterPro" id="IPR041469">
    <property type="entry name" value="Subtilisin-like_FN3"/>
</dbReference>
<keyword evidence="8 12" id="KW-0378">Hydrolase</keyword>
<dbReference type="GO" id="GO:0006508">
    <property type="term" value="P:proteolysis"/>
    <property type="evidence" value="ECO:0007669"/>
    <property type="project" value="UniProtKB-KW"/>
</dbReference>
<feature type="active site" description="Charge relay system" evidence="11 12">
    <location>
        <position position="1151"/>
    </location>
</feature>
<dbReference type="InterPro" id="IPR010259">
    <property type="entry name" value="S8pro/Inhibitor_I9"/>
</dbReference>
<dbReference type="InterPro" id="IPR046450">
    <property type="entry name" value="PA_dom_sf"/>
</dbReference>
<evidence type="ECO:0000256" key="10">
    <source>
        <dbReference type="ARBA" id="ARBA00023180"/>
    </source>
</evidence>
<name>A0A5N5JRZ9_9ROSI</name>
<dbReference type="Pfam" id="PF00082">
    <property type="entry name" value="Peptidase_S8"/>
    <property type="match status" value="2"/>
</dbReference>
<dbReference type="Gene3D" id="3.50.30.30">
    <property type="match status" value="2"/>
</dbReference>
<dbReference type="PROSITE" id="PS51892">
    <property type="entry name" value="SUBTILASE"/>
    <property type="match status" value="2"/>
</dbReference>
<evidence type="ECO:0000256" key="4">
    <source>
        <dbReference type="ARBA" id="ARBA00022523"/>
    </source>
</evidence>
<dbReference type="InterPro" id="IPR036852">
    <property type="entry name" value="Peptidase_S8/S53_dom_sf"/>
</dbReference>
<dbReference type="Gene3D" id="3.30.70.80">
    <property type="entry name" value="Peptidase S8 propeptide/proteinase inhibitor I9"/>
    <property type="match status" value="2"/>
</dbReference>
<feature type="domain" description="Peptidase S8/S53" evidence="14">
    <location>
        <begin position="331"/>
        <end position="733"/>
    </location>
</feature>
<dbReference type="FunFam" id="3.30.70.80:FF:000002">
    <property type="entry name" value="Subtilisin-like protease SBT5.3"/>
    <property type="match status" value="2"/>
</dbReference>
<dbReference type="SUPFAM" id="SSF52743">
    <property type="entry name" value="Subtilisin-like"/>
    <property type="match status" value="2"/>
</dbReference>
<keyword evidence="13" id="KW-0472">Membrane</keyword>
<feature type="domain" description="PA" evidence="15">
    <location>
        <begin position="1345"/>
        <end position="1415"/>
    </location>
</feature>
<evidence type="ECO:0000256" key="3">
    <source>
        <dbReference type="ARBA" id="ARBA00011073"/>
    </source>
</evidence>
<dbReference type="InterPro" id="IPR045051">
    <property type="entry name" value="SBT"/>
</dbReference>
<feature type="active site" description="Charge relay system" evidence="12">
    <location>
        <position position="693"/>
    </location>
</feature>
<protein>
    <recommendedName>
        <fullName evidence="20">Subtilisin-like protease SBT5.3</fullName>
    </recommendedName>
</protein>
<comment type="similarity">
    <text evidence="3 12">Belongs to the peptidase S8 family.</text>
</comment>
<keyword evidence="10" id="KW-0325">Glycoprotein</keyword>
<evidence type="ECO:0008006" key="20">
    <source>
        <dbReference type="Google" id="ProtNLM"/>
    </source>
</evidence>
<evidence type="ECO:0000256" key="6">
    <source>
        <dbReference type="ARBA" id="ARBA00022670"/>
    </source>
</evidence>
<evidence type="ECO:0000313" key="19">
    <source>
        <dbReference type="Proteomes" id="UP000326939"/>
    </source>
</evidence>
<evidence type="ECO:0000259" key="16">
    <source>
        <dbReference type="Pfam" id="PF05922"/>
    </source>
</evidence>
<evidence type="ECO:0000259" key="14">
    <source>
        <dbReference type="Pfam" id="PF00082"/>
    </source>
</evidence>
<dbReference type="CDD" id="cd02120">
    <property type="entry name" value="PA_subtilisin_like"/>
    <property type="match status" value="2"/>
</dbReference>
<keyword evidence="6 12" id="KW-0645">Protease</keyword>
<dbReference type="InterPro" id="IPR023828">
    <property type="entry name" value="Peptidase_S8_Ser-AS"/>
</dbReference>
<dbReference type="InterPro" id="IPR000209">
    <property type="entry name" value="Peptidase_S8/S53_dom"/>
</dbReference>
<dbReference type="PANTHER" id="PTHR10795">
    <property type="entry name" value="PROPROTEIN CONVERTASE SUBTILISIN/KEXIN"/>
    <property type="match status" value="1"/>
</dbReference>
<dbReference type="Pfam" id="PF02225">
    <property type="entry name" value="PA"/>
    <property type="match status" value="2"/>
</dbReference>
<feature type="active site" description="Charge relay system" evidence="12">
    <location>
        <position position="199"/>
    </location>
</feature>
<gene>
    <name evidence="18" type="ORF">DKX38_026281</name>
</gene>
<dbReference type="FunFam" id="3.50.30.30:FF:000005">
    <property type="entry name" value="subtilisin-like protease SBT1.5"/>
    <property type="match status" value="2"/>
</dbReference>
<evidence type="ECO:0000256" key="5">
    <source>
        <dbReference type="ARBA" id="ARBA00022525"/>
    </source>
</evidence>
<dbReference type="GO" id="GO:0048046">
    <property type="term" value="C:apoplast"/>
    <property type="evidence" value="ECO:0007669"/>
    <property type="project" value="UniProtKB-SubCell"/>
</dbReference>
<feature type="active site" description="Charge relay system" evidence="12">
    <location>
        <position position="354"/>
    </location>
</feature>
<dbReference type="Pfam" id="PF17766">
    <property type="entry name" value="fn3_6"/>
    <property type="match status" value="2"/>
</dbReference>
<feature type="domain" description="Peptidase S8/S53" evidence="14">
    <location>
        <begin position="1073"/>
        <end position="1560"/>
    </location>
</feature>
<dbReference type="SUPFAM" id="SSF52025">
    <property type="entry name" value="PA domain"/>
    <property type="match status" value="2"/>
</dbReference>
<dbReference type="InterPro" id="IPR037045">
    <property type="entry name" value="S8pro/Inhibitor_I9_sf"/>
</dbReference>
<dbReference type="PRINTS" id="PR00723">
    <property type="entry name" value="SUBTILISIN"/>
</dbReference>
<feature type="active site" description="Charge relay system" evidence="11 12">
    <location>
        <position position="1082"/>
    </location>
</feature>